<protein>
    <recommendedName>
        <fullName evidence="10">CFEM domain-containing protein</fullName>
    </recommendedName>
</protein>
<evidence type="ECO:0000256" key="2">
    <source>
        <dbReference type="ARBA" id="ARBA00004613"/>
    </source>
</evidence>
<evidence type="ECO:0000313" key="12">
    <source>
        <dbReference type="Proteomes" id="UP000193144"/>
    </source>
</evidence>
<organism evidence="11 12">
    <name type="scientific">Clohesyomyces aquaticus</name>
    <dbReference type="NCBI Taxonomy" id="1231657"/>
    <lineage>
        <taxon>Eukaryota</taxon>
        <taxon>Fungi</taxon>
        <taxon>Dikarya</taxon>
        <taxon>Ascomycota</taxon>
        <taxon>Pezizomycotina</taxon>
        <taxon>Dothideomycetes</taxon>
        <taxon>Pleosporomycetidae</taxon>
        <taxon>Pleosporales</taxon>
        <taxon>Lindgomycetaceae</taxon>
        <taxon>Clohesyomyces</taxon>
    </lineage>
</organism>
<evidence type="ECO:0000256" key="5">
    <source>
        <dbReference type="ARBA" id="ARBA00022622"/>
    </source>
</evidence>
<keyword evidence="7" id="KW-1015">Disulfide bond</keyword>
<keyword evidence="5" id="KW-0472">Membrane</keyword>
<dbReference type="EMBL" id="MCFA01000110">
    <property type="protein sequence ID" value="ORY07288.1"/>
    <property type="molecule type" value="Genomic_DNA"/>
</dbReference>
<evidence type="ECO:0000256" key="1">
    <source>
        <dbReference type="ARBA" id="ARBA00004589"/>
    </source>
</evidence>
<feature type="chain" id="PRO_5012124060" description="CFEM domain-containing protein" evidence="9">
    <location>
        <begin position="19"/>
        <end position="236"/>
    </location>
</feature>
<dbReference type="AlphaFoldDB" id="A0A1Y1ZAK2"/>
<keyword evidence="5" id="KW-0336">GPI-anchor</keyword>
<proteinExistence type="inferred from homology"/>
<evidence type="ECO:0000256" key="3">
    <source>
        <dbReference type="ARBA" id="ARBA00010031"/>
    </source>
</evidence>
<dbReference type="Proteomes" id="UP000193144">
    <property type="component" value="Unassembled WGS sequence"/>
</dbReference>
<comment type="similarity">
    <text evidence="3">Belongs to the RBT5 family.</text>
</comment>
<comment type="caution">
    <text evidence="11">The sequence shown here is derived from an EMBL/GenBank/DDBJ whole genome shotgun (WGS) entry which is preliminary data.</text>
</comment>
<gene>
    <name evidence="11" type="ORF">BCR34DRAFT_603947</name>
</gene>
<keyword evidence="6 9" id="KW-0732">Signal</keyword>
<reference evidence="11 12" key="1">
    <citation type="submission" date="2016-07" db="EMBL/GenBank/DDBJ databases">
        <title>Pervasive Adenine N6-methylation of Active Genes in Fungi.</title>
        <authorList>
            <consortium name="DOE Joint Genome Institute"/>
            <person name="Mondo S.J."/>
            <person name="Dannebaum R.O."/>
            <person name="Kuo R.C."/>
            <person name="Labutti K."/>
            <person name="Haridas S."/>
            <person name="Kuo A."/>
            <person name="Salamov A."/>
            <person name="Ahrendt S.R."/>
            <person name="Lipzen A."/>
            <person name="Sullivan W."/>
            <person name="Andreopoulos W.B."/>
            <person name="Clum A."/>
            <person name="Lindquist E."/>
            <person name="Daum C."/>
            <person name="Ramamoorthy G.K."/>
            <person name="Gryganskyi A."/>
            <person name="Culley D."/>
            <person name="Magnuson J.K."/>
            <person name="James T.Y."/>
            <person name="O'Malley M.A."/>
            <person name="Stajich J.E."/>
            <person name="Spatafora J.W."/>
            <person name="Visel A."/>
            <person name="Grigoriev I.V."/>
        </authorList>
    </citation>
    <scope>NUCLEOTIDE SEQUENCE [LARGE SCALE GENOMIC DNA]</scope>
    <source>
        <strain evidence="11 12">CBS 115471</strain>
    </source>
</reference>
<keyword evidence="12" id="KW-1185">Reference proteome</keyword>
<evidence type="ECO:0000256" key="7">
    <source>
        <dbReference type="ARBA" id="ARBA00023157"/>
    </source>
</evidence>
<dbReference type="Pfam" id="PF05730">
    <property type="entry name" value="CFEM"/>
    <property type="match status" value="1"/>
</dbReference>
<accession>A0A1Y1ZAK2</accession>
<keyword evidence="4" id="KW-0964">Secreted</keyword>
<dbReference type="OrthoDB" id="3649074at2759"/>
<name>A0A1Y1ZAK2_9PLEO</name>
<evidence type="ECO:0000313" key="11">
    <source>
        <dbReference type="EMBL" id="ORY07288.1"/>
    </source>
</evidence>
<dbReference type="InterPro" id="IPR008427">
    <property type="entry name" value="Extracellular_membr_CFEM_dom"/>
</dbReference>
<sequence length="236" mass="24974">MKVQILLPALTIAGLTYAQYSKPSPAATPGLPDCSHTCLDNNKDPSGQCWAVDLACVCSSFPLLNGFLEKFGDCLLQECNEDDITAFVQVLINTCISVIPVVPEPTSPSKNLLHLKFVQPAKRDGYSLHITSLAVSLLAPQTTTADATTDATTDAAAMRKSQTPSTESFGIEIDTAPSPTPNMTGLVMFMPSSDASGGITSVNGTGTPTRVSIPQWATERNNGGEEPEIMKGNLAW</sequence>
<evidence type="ECO:0000256" key="6">
    <source>
        <dbReference type="ARBA" id="ARBA00022729"/>
    </source>
</evidence>
<evidence type="ECO:0000256" key="4">
    <source>
        <dbReference type="ARBA" id="ARBA00022525"/>
    </source>
</evidence>
<feature type="signal peptide" evidence="9">
    <location>
        <begin position="1"/>
        <end position="18"/>
    </location>
</feature>
<evidence type="ECO:0000256" key="8">
    <source>
        <dbReference type="ARBA" id="ARBA00023288"/>
    </source>
</evidence>
<evidence type="ECO:0000256" key="9">
    <source>
        <dbReference type="SAM" id="SignalP"/>
    </source>
</evidence>
<comment type="subcellular location">
    <subcellularLocation>
        <location evidence="1">Membrane</location>
        <topology evidence="1">Lipid-anchor</topology>
        <topology evidence="1">GPI-anchor</topology>
    </subcellularLocation>
    <subcellularLocation>
        <location evidence="2">Secreted</location>
    </subcellularLocation>
</comment>
<feature type="domain" description="CFEM" evidence="10">
    <location>
        <begin position="29"/>
        <end position="95"/>
    </location>
</feature>
<keyword evidence="5" id="KW-0325">Glycoprotein</keyword>
<dbReference type="GO" id="GO:0005576">
    <property type="term" value="C:extracellular region"/>
    <property type="evidence" value="ECO:0007669"/>
    <property type="project" value="UniProtKB-SubCell"/>
</dbReference>
<keyword evidence="8" id="KW-0449">Lipoprotein</keyword>
<evidence type="ECO:0000259" key="10">
    <source>
        <dbReference type="Pfam" id="PF05730"/>
    </source>
</evidence>
<dbReference type="GO" id="GO:0098552">
    <property type="term" value="C:side of membrane"/>
    <property type="evidence" value="ECO:0007669"/>
    <property type="project" value="UniProtKB-KW"/>
</dbReference>